<dbReference type="VEuPathDB" id="FungiDB:I7I52_02765"/>
<comment type="caution">
    <text evidence="1">The sequence shown here is derived from an EMBL/GenBank/DDBJ whole genome shotgun (WGS) entry which is preliminary data.</text>
</comment>
<gene>
    <name evidence="1" type="ORF">I7I52_02765</name>
</gene>
<sequence length="70" mass="7896">MIPMAMLGLKDSPLQQLMPEMNWMHPSSCLLSHHIYFSPHRLTSGQCVQQLGAIRFSESKSIVAATTRRV</sequence>
<protein>
    <submittedName>
        <fullName evidence="1">Uncharacterized protein</fullName>
    </submittedName>
</protein>
<evidence type="ECO:0000313" key="1">
    <source>
        <dbReference type="EMBL" id="KAG5304433.1"/>
    </source>
</evidence>
<dbReference type="Proteomes" id="UP000670092">
    <property type="component" value="Unassembled WGS sequence"/>
</dbReference>
<proteinExistence type="predicted"/>
<dbReference type="EMBL" id="JAEVHI010000001">
    <property type="protein sequence ID" value="KAG5304433.1"/>
    <property type="molecule type" value="Genomic_DNA"/>
</dbReference>
<reference evidence="1 2" key="1">
    <citation type="submission" date="2021-01" db="EMBL/GenBank/DDBJ databases">
        <title>Chromosome-level genome assembly of a human fungal pathogen reveals clustering of transcriptionally co-regulated genes.</title>
        <authorList>
            <person name="Voorhies M."/>
            <person name="Cohen S."/>
            <person name="Shea T.P."/>
            <person name="Petrus S."/>
            <person name="Munoz J.F."/>
            <person name="Poplawski S."/>
            <person name="Goldman W.E."/>
            <person name="Michael T."/>
            <person name="Cuomo C.A."/>
            <person name="Sil A."/>
            <person name="Beyhan S."/>
        </authorList>
    </citation>
    <scope>NUCLEOTIDE SEQUENCE [LARGE SCALE GENOMIC DNA]</scope>
    <source>
        <strain evidence="1 2">G184AR</strain>
    </source>
</reference>
<accession>A0A8H7Z918</accession>
<dbReference type="AlphaFoldDB" id="A0A8H7Z918"/>
<name>A0A8H7Z918_AJECA</name>
<organism evidence="1 2">
    <name type="scientific">Ajellomyces capsulatus</name>
    <name type="common">Darling's disease fungus</name>
    <name type="synonym">Histoplasma capsulatum</name>
    <dbReference type="NCBI Taxonomy" id="5037"/>
    <lineage>
        <taxon>Eukaryota</taxon>
        <taxon>Fungi</taxon>
        <taxon>Dikarya</taxon>
        <taxon>Ascomycota</taxon>
        <taxon>Pezizomycotina</taxon>
        <taxon>Eurotiomycetes</taxon>
        <taxon>Eurotiomycetidae</taxon>
        <taxon>Onygenales</taxon>
        <taxon>Ajellomycetaceae</taxon>
        <taxon>Histoplasma</taxon>
    </lineage>
</organism>
<evidence type="ECO:0000313" key="2">
    <source>
        <dbReference type="Proteomes" id="UP000670092"/>
    </source>
</evidence>